<protein>
    <recommendedName>
        <fullName evidence="4">DUF1700 domain-containing protein</fullName>
    </recommendedName>
</protein>
<evidence type="ECO:0000313" key="3">
    <source>
        <dbReference type="Proteomes" id="UP000052258"/>
    </source>
</evidence>
<keyword evidence="1" id="KW-0472">Membrane</keyword>
<dbReference type="Pfam" id="PF22564">
    <property type="entry name" value="HAAS"/>
    <property type="match status" value="1"/>
</dbReference>
<accession>A0A0J8GF93</accession>
<organism evidence="2 3">
    <name type="scientific">Listeria fleischmannii 1991</name>
    <dbReference type="NCBI Taxonomy" id="1430899"/>
    <lineage>
        <taxon>Bacteria</taxon>
        <taxon>Bacillati</taxon>
        <taxon>Bacillota</taxon>
        <taxon>Bacilli</taxon>
        <taxon>Bacillales</taxon>
        <taxon>Listeriaceae</taxon>
        <taxon>Listeria</taxon>
    </lineage>
</organism>
<evidence type="ECO:0000256" key="1">
    <source>
        <dbReference type="SAM" id="Phobius"/>
    </source>
</evidence>
<comment type="caution">
    <text evidence="2">The sequence shown here is derived from an EMBL/GenBank/DDBJ whole genome shotgun (WGS) entry which is preliminary data.</text>
</comment>
<name>A0A0J8GF93_9LIST</name>
<keyword evidence="3" id="KW-1185">Reference proteome</keyword>
<feature type="transmembrane region" description="Helical" evidence="1">
    <location>
        <begin position="124"/>
        <end position="145"/>
    </location>
</feature>
<dbReference type="OrthoDB" id="9804829at2"/>
<evidence type="ECO:0008006" key="4">
    <source>
        <dbReference type="Google" id="ProtNLM"/>
    </source>
</evidence>
<keyword evidence="1" id="KW-1133">Transmembrane helix</keyword>
<keyword evidence="1" id="KW-0812">Transmembrane</keyword>
<gene>
    <name evidence="2" type="ORF">X560_0065</name>
</gene>
<dbReference type="PATRIC" id="fig|1430899.3.peg.64"/>
<dbReference type="AlphaFoldDB" id="A0A0J8GF93"/>
<dbReference type="EMBL" id="AZHO01000002">
    <property type="protein sequence ID" value="KMT61357.1"/>
    <property type="molecule type" value="Genomic_DNA"/>
</dbReference>
<reference evidence="2 3" key="1">
    <citation type="journal article" date="2015" name="Genome Biol. Evol.">
        <title>Comparative Genomics of Listeria Sensu Lato: Genus-Wide Differences in Evolutionary Dynamics and the Progressive Gain of Complex, Potentially Pathogenicity-Related Traits through Lateral Gene Transfer.</title>
        <authorList>
            <person name="Chiara M."/>
            <person name="Caruso M."/>
            <person name="D'Erchia A.M."/>
            <person name="Manzari C."/>
            <person name="Fraccalvieri R."/>
            <person name="Goffredo E."/>
            <person name="Latorre L."/>
            <person name="Miccolupo A."/>
            <person name="Padalino I."/>
            <person name="Santagada G."/>
            <person name="Chiocco D."/>
            <person name="Pesole G."/>
            <person name="Horner D.S."/>
            <person name="Parisi A."/>
        </authorList>
    </citation>
    <scope>NUCLEOTIDE SEQUENCE [LARGE SCALE GENOMIC DNA]</scope>
    <source>
        <strain evidence="2 3">1991</strain>
    </source>
</reference>
<proteinExistence type="predicted"/>
<dbReference type="RefSeq" id="WP_007475068.1">
    <property type="nucleotide sequence ID" value="NZ_KQ130609.1"/>
</dbReference>
<feature type="transmembrane region" description="Helical" evidence="1">
    <location>
        <begin position="86"/>
        <end position="112"/>
    </location>
</feature>
<evidence type="ECO:0000313" key="2">
    <source>
        <dbReference type="EMBL" id="KMT61357.1"/>
    </source>
</evidence>
<sequence length="160" mass="18661">MTKYQFLKELDKAFSGLPKEEKEELIQYYKEYLDNARLEGKTEKEVLNELGKPNQIAEAYLEANSDIPLEQKAYEQLALKGFWKRFVISAFFIIGFVLLGIICLVSIASLFLLVLDMVFFRQVLVFQIFVLLFSIGVIYMSIIGIKQLRHIYTTRKGRFL</sequence>
<dbReference type="Proteomes" id="UP000052258">
    <property type="component" value="Unassembled WGS sequence"/>
</dbReference>